<sequence length="51" mass="5251">MSNFDAFARGALGITGDLHPHIDMTAIGLPRPISCQGSIGPPSHRAAKPGL</sequence>
<protein>
    <submittedName>
        <fullName evidence="1">Uncharacterized protein</fullName>
    </submittedName>
</protein>
<evidence type="ECO:0000313" key="1">
    <source>
        <dbReference type="EMBL" id="WAS94927.1"/>
    </source>
</evidence>
<organism evidence="1 2">
    <name type="scientific">Nannocystis punicea</name>
    <dbReference type="NCBI Taxonomy" id="2995304"/>
    <lineage>
        <taxon>Bacteria</taxon>
        <taxon>Pseudomonadati</taxon>
        <taxon>Myxococcota</taxon>
        <taxon>Polyangia</taxon>
        <taxon>Nannocystales</taxon>
        <taxon>Nannocystaceae</taxon>
        <taxon>Nannocystis</taxon>
    </lineage>
</organism>
<reference evidence="1" key="1">
    <citation type="submission" date="2022-11" db="EMBL/GenBank/DDBJ databases">
        <title>Minimal conservation of predation-associated metabolite biosynthetic gene clusters underscores biosynthetic potential of Myxococcota including descriptions for ten novel species: Archangium lansinium sp. nov., Myxococcus landrumus sp. nov., Nannocystis bai.</title>
        <authorList>
            <person name="Ahearne A."/>
            <person name="Stevens C."/>
            <person name="Dowd S."/>
        </authorList>
    </citation>
    <scope>NUCLEOTIDE SEQUENCE</scope>
    <source>
        <strain evidence="1">Fl3</strain>
    </source>
</reference>
<dbReference type="RefSeq" id="WP_269037261.1">
    <property type="nucleotide sequence ID" value="NZ_CP114040.1"/>
</dbReference>
<keyword evidence="2" id="KW-1185">Reference proteome</keyword>
<gene>
    <name evidence="1" type="ORF">O0S08_02095</name>
</gene>
<accession>A0ABY7H6S9</accession>
<proteinExistence type="predicted"/>
<evidence type="ECO:0000313" key="2">
    <source>
        <dbReference type="Proteomes" id="UP001164459"/>
    </source>
</evidence>
<dbReference type="Proteomes" id="UP001164459">
    <property type="component" value="Chromosome"/>
</dbReference>
<name>A0ABY7H6S9_9BACT</name>
<dbReference type="EMBL" id="CP114040">
    <property type="protein sequence ID" value="WAS94927.1"/>
    <property type="molecule type" value="Genomic_DNA"/>
</dbReference>